<keyword evidence="3 5" id="KW-1133">Transmembrane helix</keyword>
<keyword evidence="2 5" id="KW-0812">Transmembrane</keyword>
<dbReference type="InterPro" id="IPR019109">
    <property type="entry name" value="MamF_MmsF"/>
</dbReference>
<evidence type="ECO:0000256" key="5">
    <source>
        <dbReference type="SAM" id="Phobius"/>
    </source>
</evidence>
<keyword evidence="4 5" id="KW-0472">Membrane</keyword>
<comment type="caution">
    <text evidence="6">The sequence shown here is derived from an EMBL/GenBank/DDBJ whole genome shotgun (WGS) entry which is preliminary data.</text>
</comment>
<proteinExistence type="predicted"/>
<evidence type="ECO:0000256" key="4">
    <source>
        <dbReference type="ARBA" id="ARBA00023136"/>
    </source>
</evidence>
<gene>
    <name evidence="6" type="ORF">EV199_4305</name>
</gene>
<evidence type="ECO:0000313" key="6">
    <source>
        <dbReference type="EMBL" id="RZS72386.1"/>
    </source>
</evidence>
<organism evidence="6 7">
    <name type="scientific">Pseudobacter ginsenosidimutans</name>
    <dbReference type="NCBI Taxonomy" id="661488"/>
    <lineage>
        <taxon>Bacteria</taxon>
        <taxon>Pseudomonadati</taxon>
        <taxon>Bacteroidota</taxon>
        <taxon>Chitinophagia</taxon>
        <taxon>Chitinophagales</taxon>
        <taxon>Chitinophagaceae</taxon>
        <taxon>Pseudobacter</taxon>
    </lineage>
</organism>
<comment type="subcellular location">
    <subcellularLocation>
        <location evidence="1">Membrane</location>
        <topology evidence="1">Multi-pass membrane protein</topology>
    </subcellularLocation>
</comment>
<feature type="transmembrane region" description="Helical" evidence="5">
    <location>
        <begin position="29"/>
        <end position="51"/>
    </location>
</feature>
<keyword evidence="7" id="KW-1185">Reference proteome</keyword>
<evidence type="ECO:0000256" key="3">
    <source>
        <dbReference type="ARBA" id="ARBA00022989"/>
    </source>
</evidence>
<evidence type="ECO:0000256" key="1">
    <source>
        <dbReference type="ARBA" id="ARBA00004141"/>
    </source>
</evidence>
<dbReference type="RefSeq" id="WP_165434925.1">
    <property type="nucleotide sequence ID" value="NZ_CP042431.1"/>
</dbReference>
<reference evidence="6 7" key="1">
    <citation type="submission" date="2019-02" db="EMBL/GenBank/DDBJ databases">
        <title>Genomic Encyclopedia of Type Strains, Phase IV (KMG-IV): sequencing the most valuable type-strain genomes for metagenomic binning, comparative biology and taxonomic classification.</title>
        <authorList>
            <person name="Goeker M."/>
        </authorList>
    </citation>
    <scope>NUCLEOTIDE SEQUENCE [LARGE SCALE GENOMIC DNA]</scope>
    <source>
        <strain evidence="6 7">DSM 18116</strain>
    </source>
</reference>
<dbReference type="EMBL" id="SGXA01000002">
    <property type="protein sequence ID" value="RZS72386.1"/>
    <property type="molecule type" value="Genomic_DNA"/>
</dbReference>
<evidence type="ECO:0000256" key="2">
    <source>
        <dbReference type="ARBA" id="ARBA00022692"/>
    </source>
</evidence>
<protein>
    <recommendedName>
        <fullName evidence="8">Tic20 family protein</fullName>
    </recommendedName>
</protein>
<name>A0A4Q7MU26_9BACT</name>
<evidence type="ECO:0000313" key="7">
    <source>
        <dbReference type="Proteomes" id="UP000293874"/>
    </source>
</evidence>
<accession>A0A4Q7MU26</accession>
<dbReference type="Proteomes" id="UP000293874">
    <property type="component" value="Unassembled WGS sequence"/>
</dbReference>
<feature type="transmembrane region" description="Helical" evidence="5">
    <location>
        <begin position="71"/>
        <end position="88"/>
    </location>
</feature>
<feature type="transmembrane region" description="Helical" evidence="5">
    <location>
        <begin position="94"/>
        <end position="111"/>
    </location>
</feature>
<dbReference type="Pfam" id="PF09685">
    <property type="entry name" value="MamF_MmsF"/>
    <property type="match status" value="1"/>
</dbReference>
<evidence type="ECO:0008006" key="8">
    <source>
        <dbReference type="Google" id="ProtNLM"/>
    </source>
</evidence>
<dbReference type="AlphaFoldDB" id="A0A4Q7MU26"/>
<sequence>MNAQDTNSIFGTADMPPVPPASEEKTMAILSHILAIVPGIGILAPLVIYLVKRNEGSFVEFHARESLNFQITILLAYIISAILIIVLVGLLFLWVLPVVNIVLVIVATIRASEGRYYRYPFCIRLV</sequence>